<gene>
    <name evidence="7" type="ORF">FYC51_16090</name>
</gene>
<keyword evidence="3 6" id="KW-0812">Transmembrane</keyword>
<evidence type="ECO:0000313" key="8">
    <source>
        <dbReference type="Proteomes" id="UP000325243"/>
    </source>
</evidence>
<dbReference type="CDD" id="cd16914">
    <property type="entry name" value="EcfT"/>
    <property type="match status" value="1"/>
</dbReference>
<keyword evidence="4 6" id="KW-1133">Transmembrane helix</keyword>
<evidence type="ECO:0000313" key="7">
    <source>
        <dbReference type="EMBL" id="TYL50686.1"/>
    </source>
</evidence>
<dbReference type="PANTHER" id="PTHR34857:SF2">
    <property type="entry name" value="SLL0384 PROTEIN"/>
    <property type="match status" value="1"/>
</dbReference>
<feature type="transmembrane region" description="Helical" evidence="6">
    <location>
        <begin position="231"/>
        <end position="257"/>
    </location>
</feature>
<dbReference type="InterPro" id="IPR003339">
    <property type="entry name" value="ABC/ECF_trnsptr_transmembrane"/>
</dbReference>
<evidence type="ECO:0000256" key="5">
    <source>
        <dbReference type="ARBA" id="ARBA00023136"/>
    </source>
</evidence>
<name>A0A5S4UVS5_9MICO</name>
<keyword evidence="5 6" id="KW-0472">Membrane</keyword>
<evidence type="ECO:0000256" key="1">
    <source>
        <dbReference type="ARBA" id="ARBA00004141"/>
    </source>
</evidence>
<accession>A0A5S4UVS5</accession>
<proteinExistence type="predicted"/>
<evidence type="ECO:0000256" key="3">
    <source>
        <dbReference type="ARBA" id="ARBA00022692"/>
    </source>
</evidence>
<feature type="transmembrane region" description="Helical" evidence="6">
    <location>
        <begin position="12"/>
        <end position="34"/>
    </location>
</feature>
<evidence type="ECO:0000256" key="6">
    <source>
        <dbReference type="SAM" id="Phobius"/>
    </source>
</evidence>
<comment type="subcellular location">
    <subcellularLocation>
        <location evidence="1">Membrane</location>
        <topology evidence="1">Multi-pass membrane protein</topology>
    </subcellularLocation>
</comment>
<dbReference type="AlphaFoldDB" id="A0A5S4UVS5"/>
<dbReference type="EMBL" id="VSSB01000002">
    <property type="protein sequence ID" value="TYL50686.1"/>
    <property type="molecule type" value="Genomic_DNA"/>
</dbReference>
<keyword evidence="8" id="KW-1185">Reference proteome</keyword>
<feature type="transmembrane region" description="Helical" evidence="6">
    <location>
        <begin position="68"/>
        <end position="91"/>
    </location>
</feature>
<dbReference type="Proteomes" id="UP000325243">
    <property type="component" value="Unassembled WGS sequence"/>
</dbReference>
<dbReference type="RefSeq" id="WP_148734785.1">
    <property type="nucleotide sequence ID" value="NZ_VSSB01000002.1"/>
</dbReference>
<feature type="transmembrane region" description="Helical" evidence="6">
    <location>
        <begin position="103"/>
        <end position="127"/>
    </location>
</feature>
<organism evidence="7 8">
    <name type="scientific">Agromyces mariniharenae</name>
    <dbReference type="NCBI Taxonomy" id="2604423"/>
    <lineage>
        <taxon>Bacteria</taxon>
        <taxon>Bacillati</taxon>
        <taxon>Actinomycetota</taxon>
        <taxon>Actinomycetes</taxon>
        <taxon>Micrococcales</taxon>
        <taxon>Microbacteriaceae</taxon>
        <taxon>Agromyces</taxon>
    </lineage>
</organism>
<feature type="transmembrane region" description="Helical" evidence="6">
    <location>
        <begin position="40"/>
        <end position="61"/>
    </location>
</feature>
<dbReference type="PANTHER" id="PTHR34857">
    <property type="entry name" value="SLL0384 PROTEIN"/>
    <property type="match status" value="1"/>
</dbReference>
<evidence type="ECO:0000256" key="2">
    <source>
        <dbReference type="ARBA" id="ARBA00022475"/>
    </source>
</evidence>
<protein>
    <submittedName>
        <fullName evidence="7">Energy-coupling factor transporter transmembrane protein EcfT</fullName>
    </submittedName>
</protein>
<evidence type="ECO:0000256" key="4">
    <source>
        <dbReference type="ARBA" id="ARBA00022989"/>
    </source>
</evidence>
<comment type="caution">
    <text evidence="7">The sequence shown here is derived from an EMBL/GenBank/DDBJ whole genome shotgun (WGS) entry which is preliminary data.</text>
</comment>
<dbReference type="Pfam" id="PF02361">
    <property type="entry name" value="CbiQ"/>
    <property type="match status" value="1"/>
</dbReference>
<sequence length="259" mass="26910">MSIAAIRPGLPLATINPVAKIAATVPLSIVLVLTLDAVSAAVAIACELVLFTAVGLGHLLWSRRTLPVWIAAPLTGISMVLYGAPSGAVLWDFGVIHVTEGSVQIGVATTLRVIAIALPAVVIFLTIDPTDLADGLAQTLRLPARFVLGAVAALRLVGSSIDDWRTLSLARRARGIADHGVVRRGLGQAFALLVLAIRRGSTLATAMESRGFGAPGERTWARVAHFGAREWVVIAVGCLVAALSAAVAVVTGSWNVIWA</sequence>
<dbReference type="InterPro" id="IPR051611">
    <property type="entry name" value="ECF_transporter_component"/>
</dbReference>
<keyword evidence="2" id="KW-1003">Cell membrane</keyword>
<reference evidence="7 8" key="1">
    <citation type="submission" date="2019-08" db="EMBL/GenBank/DDBJ databases">
        <authorList>
            <person name="Hu J."/>
        </authorList>
    </citation>
    <scope>NUCLEOTIDE SEQUENCE [LARGE SCALE GENOMIC DNA]</scope>
    <source>
        <strain evidence="7 8">NEAU-184</strain>
    </source>
</reference>
<dbReference type="GO" id="GO:0005886">
    <property type="term" value="C:plasma membrane"/>
    <property type="evidence" value="ECO:0007669"/>
    <property type="project" value="UniProtKB-ARBA"/>
</dbReference>